<dbReference type="eggNOG" id="ENOG502ZHIQ">
    <property type="taxonomic scope" value="Bacteria"/>
</dbReference>
<organism evidence="1 2">
    <name type="scientific">Nocardia asteroides NBRC 15531</name>
    <dbReference type="NCBI Taxonomy" id="1110697"/>
    <lineage>
        <taxon>Bacteria</taxon>
        <taxon>Bacillati</taxon>
        <taxon>Actinomycetota</taxon>
        <taxon>Actinomycetes</taxon>
        <taxon>Mycobacteriales</taxon>
        <taxon>Nocardiaceae</taxon>
        <taxon>Nocardia</taxon>
    </lineage>
</organism>
<dbReference type="OrthoDB" id="4762881at2"/>
<gene>
    <name evidence="1" type="ORF">NCAST_10_00900</name>
</gene>
<proteinExistence type="predicted"/>
<dbReference type="GeneID" id="91516709"/>
<dbReference type="AlphaFoldDB" id="U5E3G7"/>
<dbReference type="STRING" id="1824.SAMN05444423_10594"/>
<dbReference type="EMBL" id="BAFO02000010">
    <property type="protein sequence ID" value="GAD82502.1"/>
    <property type="molecule type" value="Genomic_DNA"/>
</dbReference>
<dbReference type="RefSeq" id="WP_019046609.1">
    <property type="nucleotide sequence ID" value="NZ_BAFO02000010.1"/>
</dbReference>
<evidence type="ECO:0000313" key="1">
    <source>
        <dbReference type="EMBL" id="GAD82502.1"/>
    </source>
</evidence>
<evidence type="ECO:0000313" key="2">
    <source>
        <dbReference type="Proteomes" id="UP000017048"/>
    </source>
</evidence>
<reference evidence="1 2" key="1">
    <citation type="journal article" date="2014" name="BMC Genomics">
        <title>Genome based analysis of type-I polyketide synthase and nonribosomal peptide synthetase gene clusters in seven strains of five representative Nocardia species.</title>
        <authorList>
            <person name="Komaki H."/>
            <person name="Ichikawa N."/>
            <person name="Hosoyama A."/>
            <person name="Takahashi-Nakaguchi A."/>
            <person name="Matsuzawa T."/>
            <person name="Suzuki K."/>
            <person name="Fujita N."/>
            <person name="Gonoi T."/>
        </authorList>
    </citation>
    <scope>NUCLEOTIDE SEQUENCE [LARGE SCALE GENOMIC DNA]</scope>
    <source>
        <strain evidence="1 2">NBRC 15531</strain>
    </source>
</reference>
<keyword evidence="2" id="KW-1185">Reference proteome</keyword>
<accession>U5E3G7</accession>
<name>U5E3G7_NOCAS</name>
<sequence>MAVRERRISGVVVLGPECPVTTARIAVELRDVTYADGPAPLVAEMIAREVAIGPGARIPFTLRAPAGTGLGLAAHVDRAGDGVLAPGDLVSTQAIPVPADGAVTDVVIPVRPV</sequence>
<dbReference type="Proteomes" id="UP000017048">
    <property type="component" value="Unassembled WGS sequence"/>
</dbReference>
<protein>
    <submittedName>
        <fullName evidence="1">Uncharacterized protein</fullName>
    </submittedName>
</protein>
<comment type="caution">
    <text evidence="1">The sequence shown here is derived from an EMBL/GenBank/DDBJ whole genome shotgun (WGS) entry which is preliminary data.</text>
</comment>